<evidence type="ECO:0000313" key="3">
    <source>
        <dbReference type="EMBL" id="RDS85049.1"/>
    </source>
</evidence>
<dbReference type="Gene3D" id="1.10.1750.10">
    <property type="match status" value="1"/>
</dbReference>
<gene>
    <name evidence="3" type="ORF">DWU98_03695</name>
</gene>
<dbReference type="GO" id="GO:0043565">
    <property type="term" value="F:sequence-specific DNA binding"/>
    <property type="evidence" value="ECO:0007669"/>
    <property type="project" value="InterPro"/>
</dbReference>
<dbReference type="InterPro" id="IPR036515">
    <property type="entry name" value="Transposase_17_sf"/>
</dbReference>
<dbReference type="GO" id="GO:0006275">
    <property type="term" value="P:regulation of DNA replication"/>
    <property type="evidence" value="ECO:0007669"/>
    <property type="project" value="InterPro"/>
</dbReference>
<dbReference type="GO" id="GO:0006313">
    <property type="term" value="P:DNA transposition"/>
    <property type="evidence" value="ECO:0007669"/>
    <property type="project" value="InterPro"/>
</dbReference>
<dbReference type="SMART" id="SM00760">
    <property type="entry name" value="Bac_DnaA_C"/>
    <property type="match status" value="1"/>
</dbReference>
<dbReference type="EMBL" id="QRBE01000001">
    <property type="protein sequence ID" value="RDS85049.1"/>
    <property type="molecule type" value="Genomic_DNA"/>
</dbReference>
<feature type="domain" description="Transposase IS200-like" evidence="2">
    <location>
        <begin position="8"/>
        <end position="103"/>
    </location>
</feature>
<dbReference type="GO" id="GO:0005524">
    <property type="term" value="F:ATP binding"/>
    <property type="evidence" value="ECO:0007669"/>
    <property type="project" value="InterPro"/>
</dbReference>
<proteinExistence type="predicted"/>
<dbReference type="GO" id="GO:0004803">
    <property type="term" value="F:transposase activity"/>
    <property type="evidence" value="ECO:0007669"/>
    <property type="project" value="InterPro"/>
</dbReference>
<evidence type="ECO:0008006" key="5">
    <source>
        <dbReference type="Google" id="ProtNLM"/>
    </source>
</evidence>
<dbReference type="PANTHER" id="PTHR34322:SF2">
    <property type="entry name" value="TRANSPOSASE IS200-LIKE DOMAIN-CONTAINING PROTEIN"/>
    <property type="match status" value="1"/>
</dbReference>
<dbReference type="InterPro" id="IPR013159">
    <property type="entry name" value="DnaA_C"/>
</dbReference>
<dbReference type="SMART" id="SM01321">
    <property type="entry name" value="Y1_Tnp"/>
    <property type="match status" value="1"/>
</dbReference>
<keyword evidence="4" id="KW-1185">Reference proteome</keyword>
<protein>
    <recommendedName>
        <fullName evidence="5">Transposase IS200-like domain-containing protein</fullName>
    </recommendedName>
</protein>
<dbReference type="SUPFAM" id="SSF143422">
    <property type="entry name" value="Transposase IS200-like"/>
    <property type="match status" value="1"/>
</dbReference>
<dbReference type="Proteomes" id="UP000254258">
    <property type="component" value="Unassembled WGS sequence"/>
</dbReference>
<dbReference type="InterPro" id="IPR010921">
    <property type="entry name" value="Trp_repressor/repl_initiator"/>
</dbReference>
<dbReference type="PANTHER" id="PTHR34322">
    <property type="entry name" value="TRANSPOSASE, Y1_TNP DOMAIN-CONTAINING"/>
    <property type="match status" value="1"/>
</dbReference>
<evidence type="ECO:0000313" key="4">
    <source>
        <dbReference type="Proteomes" id="UP000254258"/>
    </source>
</evidence>
<dbReference type="InterPro" id="IPR002686">
    <property type="entry name" value="Transposase_17"/>
</dbReference>
<name>A0A370X9F4_9GAMM</name>
<dbReference type="GO" id="GO:0006270">
    <property type="term" value="P:DNA replication initiation"/>
    <property type="evidence" value="ECO:0007669"/>
    <property type="project" value="InterPro"/>
</dbReference>
<evidence type="ECO:0000259" key="1">
    <source>
        <dbReference type="SMART" id="SM00760"/>
    </source>
</evidence>
<dbReference type="Gene3D" id="3.30.70.1290">
    <property type="entry name" value="Transposase IS200-like"/>
    <property type="match status" value="1"/>
</dbReference>
<organism evidence="3 4">
    <name type="scientific">Dyella monticola</name>
    <dbReference type="NCBI Taxonomy" id="1927958"/>
    <lineage>
        <taxon>Bacteria</taxon>
        <taxon>Pseudomonadati</taxon>
        <taxon>Pseudomonadota</taxon>
        <taxon>Gammaproteobacteria</taxon>
        <taxon>Lysobacterales</taxon>
        <taxon>Rhodanobacteraceae</taxon>
        <taxon>Dyella</taxon>
    </lineage>
</organism>
<dbReference type="AlphaFoldDB" id="A0A370X9F4"/>
<feature type="domain" description="Chromosomal replication initiator DnaA C-terminal" evidence="1">
    <location>
        <begin position="193"/>
        <end position="260"/>
    </location>
</feature>
<evidence type="ECO:0000259" key="2">
    <source>
        <dbReference type="SMART" id="SM01321"/>
    </source>
</evidence>
<dbReference type="SUPFAM" id="SSF48295">
    <property type="entry name" value="TrpR-like"/>
    <property type="match status" value="1"/>
</dbReference>
<accession>A0A370X9F4</accession>
<reference evidence="3 4" key="1">
    <citation type="submission" date="2018-07" db="EMBL/GenBank/DDBJ databases">
        <title>Dyella monticola sp. nov. and Dyella psychrodurans sp. nov. isolated from monsoon evergreen broad-leaved forest soil of Dinghu Mountain, China.</title>
        <authorList>
            <person name="Gao Z."/>
            <person name="Qiu L."/>
        </authorList>
    </citation>
    <scope>NUCLEOTIDE SEQUENCE [LARGE SCALE GENOMIC DNA]</scope>
    <source>
        <strain evidence="3 4">4G-K06</strain>
    </source>
</reference>
<sequence length="288" mass="32460">MGRPLFPEPSSDQPLFEVMLAQALERARARLHAYAWLTQQAHLVIQVHEVPIGRIVQQAMGPYSRAVSRRYRRPGHHFGRAYRAILLKRTEHLPELVRYIHLAPLMAGKVEDLRDYVANSHRAYLGLCETRWLTTLLVYTQLAQRGFAGTEGYGRFMAQGEAPAIAEARLGGRGMPLAAFCRWLHQVESGRPPLEQIIEAVCQRLGLAPEDLQSSGRPVLPLARALIAWHATQGGGFSLATVARRLDRSPSTLHAAMRRHRAVRPRFFQVPLVQLIEDSPHGDTEREE</sequence>
<comment type="caution">
    <text evidence="3">The sequence shown here is derived from an EMBL/GenBank/DDBJ whole genome shotgun (WGS) entry which is preliminary data.</text>
</comment>